<evidence type="ECO:0000313" key="2">
    <source>
        <dbReference type="Proteomes" id="UP000078540"/>
    </source>
</evidence>
<name>A0A195B708_9HYME</name>
<accession>A0A195B708</accession>
<dbReference type="AlphaFoldDB" id="A0A195B708"/>
<protein>
    <submittedName>
        <fullName evidence="1">Uncharacterized protein</fullName>
    </submittedName>
</protein>
<organism evidence="1 2">
    <name type="scientific">Atta colombica</name>
    <dbReference type="NCBI Taxonomy" id="520822"/>
    <lineage>
        <taxon>Eukaryota</taxon>
        <taxon>Metazoa</taxon>
        <taxon>Ecdysozoa</taxon>
        <taxon>Arthropoda</taxon>
        <taxon>Hexapoda</taxon>
        <taxon>Insecta</taxon>
        <taxon>Pterygota</taxon>
        <taxon>Neoptera</taxon>
        <taxon>Endopterygota</taxon>
        <taxon>Hymenoptera</taxon>
        <taxon>Apocrita</taxon>
        <taxon>Aculeata</taxon>
        <taxon>Formicoidea</taxon>
        <taxon>Formicidae</taxon>
        <taxon>Myrmicinae</taxon>
        <taxon>Atta</taxon>
    </lineage>
</organism>
<proteinExistence type="predicted"/>
<reference evidence="1 2" key="1">
    <citation type="submission" date="2015-09" db="EMBL/GenBank/DDBJ databases">
        <title>Atta colombica WGS genome.</title>
        <authorList>
            <person name="Nygaard S."/>
            <person name="Hu H."/>
            <person name="Boomsma J."/>
            <person name="Zhang G."/>
        </authorList>
    </citation>
    <scope>NUCLEOTIDE SEQUENCE [LARGE SCALE GENOMIC DNA]</scope>
    <source>
        <strain evidence="1">Treedump-2</strain>
        <tissue evidence="1">Whole body</tissue>
    </source>
</reference>
<dbReference type="EMBL" id="KQ976579">
    <property type="protein sequence ID" value="KYM79979.1"/>
    <property type="molecule type" value="Genomic_DNA"/>
</dbReference>
<keyword evidence="2" id="KW-1185">Reference proteome</keyword>
<gene>
    <name evidence="1" type="ORF">ALC53_09505</name>
</gene>
<dbReference type="Proteomes" id="UP000078540">
    <property type="component" value="Unassembled WGS sequence"/>
</dbReference>
<sequence length="71" mass="8367">MRSIKSAEWIRPQCRRKEESPYFTLVTFTEWGDAQLNSGVCFFWKIGGKTRGILRAIRSRHIYNAESELSR</sequence>
<evidence type="ECO:0000313" key="1">
    <source>
        <dbReference type="EMBL" id="KYM79979.1"/>
    </source>
</evidence>